<dbReference type="EMBL" id="BAAASL010000012">
    <property type="protein sequence ID" value="GAA2719063.1"/>
    <property type="molecule type" value="Genomic_DNA"/>
</dbReference>
<gene>
    <name evidence="4" type="ORF">GCM10010315_36320</name>
</gene>
<evidence type="ECO:0000259" key="3">
    <source>
        <dbReference type="SMART" id="SM00331"/>
    </source>
</evidence>
<organism evidence="4 5">
    <name type="scientific">Streptomyces luteosporeus</name>
    <dbReference type="NCBI Taxonomy" id="173856"/>
    <lineage>
        <taxon>Bacteria</taxon>
        <taxon>Bacillati</taxon>
        <taxon>Actinomycetota</taxon>
        <taxon>Actinomycetes</taxon>
        <taxon>Kitasatosporales</taxon>
        <taxon>Streptomycetaceae</taxon>
        <taxon>Streptomyces</taxon>
    </lineage>
</organism>
<dbReference type="PANTHER" id="PTHR43156">
    <property type="entry name" value="STAGE II SPORULATION PROTEIN E-RELATED"/>
    <property type="match status" value="1"/>
</dbReference>
<evidence type="ECO:0000313" key="5">
    <source>
        <dbReference type="Proteomes" id="UP001500886"/>
    </source>
</evidence>
<dbReference type="InterPro" id="IPR036457">
    <property type="entry name" value="PPM-type-like_dom_sf"/>
</dbReference>
<keyword evidence="2" id="KW-1133">Transmembrane helix</keyword>
<proteinExistence type="predicted"/>
<keyword evidence="1" id="KW-0378">Hydrolase</keyword>
<keyword evidence="5" id="KW-1185">Reference proteome</keyword>
<evidence type="ECO:0000313" key="4">
    <source>
        <dbReference type="EMBL" id="GAA2719063.1"/>
    </source>
</evidence>
<dbReference type="SMART" id="SM00331">
    <property type="entry name" value="PP2C_SIG"/>
    <property type="match status" value="1"/>
</dbReference>
<keyword evidence="2" id="KW-0812">Transmembrane</keyword>
<name>A0ABN3TV12_9ACTN</name>
<keyword evidence="2" id="KW-0472">Membrane</keyword>
<feature type="transmembrane region" description="Helical" evidence="2">
    <location>
        <begin position="92"/>
        <end position="110"/>
    </location>
</feature>
<sequence length="382" mass="40631">MRLPHHLPALPEPPRPHRALLAVPLAFIVVITAADLLTGPDIHLGPLLAVAPAVAATLGGPRLTALVGALAVVAQIVIAAVFGTLTSANHEAQVGALLVVSLSVVGLSWMHERRGRLLDETRSVADVAQRVLLRPLPARMGPLRLAAVYVAAAAQARIGGDLYAAVRTTGGTRVMIGDVRGKGLTAVGDAALLLGAYRAAAHRNPPLPRLVAHLHNTVYWEPSGEQNGGEGFVTAVVVEIPDSPEELRMINCGHPPPLRIHRGEVSELAVREPALPLGLGASLTEDDFTTETFPCERGDVVLLYTDGVIETRSPDGAFYPLLERVAAWGEGDPQRLVRRIHEDLLVHSGGALRDDVAMVAFERCDEQGRRGPGTAPITRRLR</sequence>
<evidence type="ECO:0000256" key="1">
    <source>
        <dbReference type="ARBA" id="ARBA00022801"/>
    </source>
</evidence>
<dbReference type="InterPro" id="IPR052016">
    <property type="entry name" value="Bact_Sigma-Reg"/>
</dbReference>
<feature type="transmembrane region" description="Helical" evidence="2">
    <location>
        <begin position="66"/>
        <end position="86"/>
    </location>
</feature>
<dbReference type="Pfam" id="PF07228">
    <property type="entry name" value="SpoIIE"/>
    <property type="match status" value="1"/>
</dbReference>
<dbReference type="InterPro" id="IPR001932">
    <property type="entry name" value="PPM-type_phosphatase-like_dom"/>
</dbReference>
<feature type="transmembrane region" description="Helical" evidence="2">
    <location>
        <begin position="20"/>
        <end position="37"/>
    </location>
</feature>
<accession>A0ABN3TV12</accession>
<reference evidence="4 5" key="1">
    <citation type="journal article" date="2019" name="Int. J. Syst. Evol. Microbiol.">
        <title>The Global Catalogue of Microorganisms (GCM) 10K type strain sequencing project: providing services to taxonomists for standard genome sequencing and annotation.</title>
        <authorList>
            <consortium name="The Broad Institute Genomics Platform"/>
            <consortium name="The Broad Institute Genome Sequencing Center for Infectious Disease"/>
            <person name="Wu L."/>
            <person name="Ma J."/>
        </authorList>
    </citation>
    <scope>NUCLEOTIDE SEQUENCE [LARGE SCALE GENOMIC DNA]</scope>
    <source>
        <strain evidence="4 5">JCM 4542</strain>
    </source>
</reference>
<dbReference type="Proteomes" id="UP001500886">
    <property type="component" value="Unassembled WGS sequence"/>
</dbReference>
<evidence type="ECO:0000256" key="2">
    <source>
        <dbReference type="SAM" id="Phobius"/>
    </source>
</evidence>
<dbReference type="PANTHER" id="PTHR43156:SF2">
    <property type="entry name" value="STAGE II SPORULATION PROTEIN E"/>
    <property type="match status" value="1"/>
</dbReference>
<dbReference type="Gene3D" id="3.60.40.10">
    <property type="entry name" value="PPM-type phosphatase domain"/>
    <property type="match status" value="1"/>
</dbReference>
<dbReference type="SUPFAM" id="SSF81606">
    <property type="entry name" value="PP2C-like"/>
    <property type="match status" value="1"/>
</dbReference>
<comment type="caution">
    <text evidence="4">The sequence shown here is derived from an EMBL/GenBank/DDBJ whole genome shotgun (WGS) entry which is preliminary data.</text>
</comment>
<protein>
    <submittedName>
        <fullName evidence="4">PP2C family protein-serine/threonine phosphatase</fullName>
    </submittedName>
</protein>
<dbReference type="RefSeq" id="WP_344436417.1">
    <property type="nucleotide sequence ID" value="NZ_BAAASL010000012.1"/>
</dbReference>
<feature type="domain" description="PPM-type phosphatase" evidence="3">
    <location>
        <begin position="143"/>
        <end position="363"/>
    </location>
</feature>